<dbReference type="AlphaFoldDB" id="A0A6B8W7G8"/>
<evidence type="ECO:0000256" key="1">
    <source>
        <dbReference type="SAM" id="MobiDB-lite"/>
    </source>
</evidence>
<reference evidence="2 3" key="1">
    <citation type="journal article" date="2021" name="Int. J. Syst. Evol. Microbiol.">
        <title>Classification of three corynebacterial strains isolated from a small paddock in North Rhine-Westphalia: proposal of &lt;i&gt;Corynebacterium kalinowskii&lt;/i&gt; sp. nov., &lt;i&gt;Corynebacterium comes&lt;/i&gt; sp. nov. and &lt;i&gt;Corynebacterium occultum&lt;/i&gt; sp. nov.</title>
        <authorList>
            <person name="Schaffert L."/>
            <person name="Ruwe M."/>
            <person name="Milse J."/>
            <person name="Hanuschka K."/>
            <person name="Ortseifen V."/>
            <person name="Droste J."/>
            <person name="Brandt D."/>
            <person name="Schl L."/>
            <person name="Kutter Y."/>
            <person name="Vinke S."/>
            <person name="Vieh P."/>
            <person name="Jacob L."/>
            <person name="L N.C."/>
            <person name="Schulte-Berndt E."/>
            <person name="Hain C."/>
            <person name="Linder M."/>
            <person name="Schmidt P."/>
            <person name="Wollenschl L."/>
            <person name="Luttermann T."/>
            <person name="Thieme E."/>
            <person name="Hassa J."/>
            <person name="Haak M."/>
            <person name="Wittchen M."/>
            <person name="Mentz A."/>
            <person name="Persicke M."/>
            <person name="Busche T."/>
            <person name="R C."/>
        </authorList>
    </citation>
    <scope>NUCLEOTIDE SEQUENCE [LARGE SCALE GENOMIC DNA]</scope>
    <source>
        <strain evidence="2 3">2019</strain>
    </source>
</reference>
<evidence type="ECO:0000313" key="3">
    <source>
        <dbReference type="Proteomes" id="UP000425178"/>
    </source>
</evidence>
<dbReference type="KEGG" id="ccoe:CETAM_13375"/>
<evidence type="ECO:0000313" key="2">
    <source>
        <dbReference type="EMBL" id="QGU05900.1"/>
    </source>
</evidence>
<dbReference type="Proteomes" id="UP000425178">
    <property type="component" value="Plasmid pCETAM"/>
</dbReference>
<keyword evidence="3" id="KW-1185">Reference proteome</keyword>
<keyword evidence="2" id="KW-0614">Plasmid</keyword>
<organism evidence="2 3">
    <name type="scientific">Corynebacterium comes</name>
    <dbReference type="NCBI Taxonomy" id="2675218"/>
    <lineage>
        <taxon>Bacteria</taxon>
        <taxon>Bacillati</taxon>
        <taxon>Actinomycetota</taxon>
        <taxon>Actinomycetes</taxon>
        <taxon>Mycobacteriales</taxon>
        <taxon>Corynebacteriaceae</taxon>
        <taxon>Corynebacterium</taxon>
    </lineage>
</organism>
<accession>A0A6B8W7G8</accession>
<name>A0A6B8W7G8_9CORY</name>
<feature type="region of interest" description="Disordered" evidence="1">
    <location>
        <begin position="78"/>
        <end position="151"/>
    </location>
</feature>
<dbReference type="RefSeq" id="WP_156229534.1">
    <property type="nucleotide sequence ID" value="NZ_CP046454.1"/>
</dbReference>
<feature type="compositionally biased region" description="Acidic residues" evidence="1">
    <location>
        <begin position="91"/>
        <end position="105"/>
    </location>
</feature>
<sequence length="151" mass="16187">MMAVARKGSLNARQRARLAVQVDQEKLKRQVDLFTEALMAVDARDQAEVRLGRALNELRGMGLNRADIAERTGLAPREVSSAMRAAKDADILEPSDETETAEGEELTTSTGGVDDPKGSQIPGDSGDDQAASDDAERDEMSARSGDYVAAH</sequence>
<geneLocation type="plasmid" evidence="2 3">
    <name>pCETAM</name>
</geneLocation>
<dbReference type="EMBL" id="CP046454">
    <property type="protein sequence ID" value="QGU05900.1"/>
    <property type="molecule type" value="Genomic_DNA"/>
</dbReference>
<feature type="compositionally biased region" description="Acidic residues" evidence="1">
    <location>
        <begin position="125"/>
        <end position="137"/>
    </location>
</feature>
<gene>
    <name evidence="2" type="ORF">CETAM_13375</name>
</gene>
<proteinExistence type="predicted"/>
<protein>
    <submittedName>
        <fullName evidence="2">Uncharacterized protein</fullName>
    </submittedName>
</protein>